<dbReference type="PANTHER" id="PTHR22926:SF3">
    <property type="entry name" value="UNDECAPRENYL-PHOSPHATE ALPHA-N-ACETYLGLUCOSAMINYL 1-PHOSPHATE TRANSFERASE"/>
    <property type="match status" value="1"/>
</dbReference>
<dbReference type="CDD" id="cd06912">
    <property type="entry name" value="GT_MraY_like"/>
    <property type="match status" value="1"/>
</dbReference>
<proteinExistence type="predicted"/>
<feature type="transmembrane region" description="Helical" evidence="8">
    <location>
        <begin position="168"/>
        <end position="186"/>
    </location>
</feature>
<protein>
    <submittedName>
        <fullName evidence="9">Glycosyl transferase</fullName>
    </submittedName>
</protein>
<dbReference type="GO" id="GO:0046872">
    <property type="term" value="F:metal ion binding"/>
    <property type="evidence" value="ECO:0007669"/>
    <property type="project" value="UniProtKB-KW"/>
</dbReference>
<feature type="transmembrane region" description="Helical" evidence="8">
    <location>
        <begin position="74"/>
        <end position="94"/>
    </location>
</feature>
<comment type="cofactor">
    <cofactor evidence="7">
        <name>Mg(2+)</name>
        <dbReference type="ChEBI" id="CHEBI:18420"/>
    </cofactor>
</comment>
<dbReference type="OrthoDB" id="9783652at2"/>
<dbReference type="AlphaFoldDB" id="A0A0D0KU42"/>
<dbReference type="PANTHER" id="PTHR22926">
    <property type="entry name" value="PHOSPHO-N-ACETYLMURAMOYL-PENTAPEPTIDE-TRANSFERASE"/>
    <property type="match status" value="1"/>
</dbReference>
<evidence type="ECO:0000256" key="2">
    <source>
        <dbReference type="ARBA" id="ARBA00022475"/>
    </source>
</evidence>
<keyword evidence="2" id="KW-1003">Cell membrane</keyword>
<dbReference type="EMBL" id="JXQQ01000044">
    <property type="protein sequence ID" value="KIQ29587.1"/>
    <property type="molecule type" value="Genomic_DNA"/>
</dbReference>
<evidence type="ECO:0000256" key="3">
    <source>
        <dbReference type="ARBA" id="ARBA00022679"/>
    </source>
</evidence>
<sequence length="365" mass="40107">MIALIVISFFVAAFAVQLFMRRARRHARLYGADMPQRFHKGHVPRLGGAGILLGMGVAWLAAGITGTDPFNVSWPVKTSMLTLLCIAPAVLGGIVEDMTQQVKVRYRLGLTIGSALLVCWLLGLGVSRTGVPLVDGWLAMLPYATVLFAALAIGGLPHAFNIIDGYNGLAGTVAVLVCLAISHVALQVGDRQLAAMVICLVGATFGFLVWNYPRGKIFAGDGGAYVWGMVIAVACVTLVQRHRVVSPWFPMLLLIYPVWETLFSIYRKLARGQSPGTADALHFHQLIFRRIVRVALADDEARQLLARNNRTSPYLWMFAALSVVPAVLFWNNTIVLVLFCLLFVTTYVGAYLMIVRFKVPRWLRP</sequence>
<feature type="transmembrane region" description="Helical" evidence="8">
    <location>
        <begin position="192"/>
        <end position="212"/>
    </location>
</feature>
<dbReference type="Proteomes" id="UP000032067">
    <property type="component" value="Unassembled WGS sequence"/>
</dbReference>
<keyword evidence="4 8" id="KW-0812">Transmembrane</keyword>
<dbReference type="InterPro" id="IPR000715">
    <property type="entry name" value="Glycosyl_transferase_4"/>
</dbReference>
<evidence type="ECO:0000256" key="4">
    <source>
        <dbReference type="ARBA" id="ARBA00022692"/>
    </source>
</evidence>
<name>A0A0D0KU42_VARPD</name>
<feature type="transmembrane region" description="Helical" evidence="8">
    <location>
        <begin position="106"/>
        <end position="125"/>
    </location>
</feature>
<feature type="binding site" evidence="7">
    <location>
        <position position="161"/>
    </location>
    <ligand>
        <name>Mg(2+)</name>
        <dbReference type="ChEBI" id="CHEBI:18420"/>
    </ligand>
</feature>
<organism evidence="9 10">
    <name type="scientific">Variovorax paradoxus</name>
    <dbReference type="NCBI Taxonomy" id="34073"/>
    <lineage>
        <taxon>Bacteria</taxon>
        <taxon>Pseudomonadati</taxon>
        <taxon>Pseudomonadota</taxon>
        <taxon>Betaproteobacteria</taxon>
        <taxon>Burkholderiales</taxon>
        <taxon>Comamonadaceae</taxon>
        <taxon>Variovorax</taxon>
    </lineage>
</organism>
<keyword evidence="3 9" id="KW-0808">Transferase</keyword>
<feature type="transmembrane region" description="Helical" evidence="8">
    <location>
        <begin position="313"/>
        <end position="330"/>
    </location>
</feature>
<evidence type="ECO:0000256" key="8">
    <source>
        <dbReference type="SAM" id="Phobius"/>
    </source>
</evidence>
<feature type="transmembrane region" description="Helical" evidence="8">
    <location>
        <begin position="6"/>
        <end position="23"/>
    </location>
</feature>
<keyword evidence="5 8" id="KW-1133">Transmembrane helix</keyword>
<gene>
    <name evidence="9" type="ORF">RT97_18580</name>
</gene>
<keyword evidence="7" id="KW-0460">Magnesium</keyword>
<accession>A0A0D0KU42</accession>
<feature type="transmembrane region" description="Helical" evidence="8">
    <location>
        <begin position="248"/>
        <end position="266"/>
    </location>
</feature>
<dbReference type="GO" id="GO:0016780">
    <property type="term" value="F:phosphotransferase activity, for other substituted phosphate groups"/>
    <property type="evidence" value="ECO:0007669"/>
    <property type="project" value="InterPro"/>
</dbReference>
<dbReference type="GO" id="GO:0044038">
    <property type="term" value="P:cell wall macromolecule biosynthetic process"/>
    <property type="evidence" value="ECO:0007669"/>
    <property type="project" value="TreeGrafter"/>
</dbReference>
<feature type="binding site" evidence="7">
    <location>
        <position position="221"/>
    </location>
    <ligand>
        <name>Mg(2+)</name>
        <dbReference type="ChEBI" id="CHEBI:18420"/>
    </ligand>
</feature>
<dbReference type="GO" id="GO:0071555">
    <property type="term" value="P:cell wall organization"/>
    <property type="evidence" value="ECO:0007669"/>
    <property type="project" value="TreeGrafter"/>
</dbReference>
<evidence type="ECO:0000256" key="6">
    <source>
        <dbReference type="ARBA" id="ARBA00023136"/>
    </source>
</evidence>
<dbReference type="Pfam" id="PF00953">
    <property type="entry name" value="Glycos_transf_4"/>
    <property type="match status" value="1"/>
</dbReference>
<comment type="caution">
    <text evidence="9">The sequence shown here is derived from an EMBL/GenBank/DDBJ whole genome shotgun (WGS) entry which is preliminary data.</text>
</comment>
<dbReference type="GO" id="GO:0009103">
    <property type="term" value="P:lipopolysaccharide biosynthetic process"/>
    <property type="evidence" value="ECO:0007669"/>
    <property type="project" value="TreeGrafter"/>
</dbReference>
<keyword evidence="7" id="KW-0479">Metal-binding</keyword>
<evidence type="ECO:0000256" key="5">
    <source>
        <dbReference type="ARBA" id="ARBA00022989"/>
    </source>
</evidence>
<evidence type="ECO:0000313" key="10">
    <source>
        <dbReference type="Proteomes" id="UP000032067"/>
    </source>
</evidence>
<feature type="transmembrane region" description="Helical" evidence="8">
    <location>
        <begin position="224"/>
        <end position="242"/>
    </location>
</feature>
<keyword evidence="6 8" id="KW-0472">Membrane</keyword>
<comment type="subcellular location">
    <subcellularLocation>
        <location evidence="1">Cell membrane</location>
        <topology evidence="1">Multi-pass membrane protein</topology>
    </subcellularLocation>
</comment>
<reference evidence="9 10" key="1">
    <citation type="submission" date="2014-12" db="EMBL/GenBank/DDBJ databases">
        <title>16Stimator: statistical estimation of ribosomal gene copy numbers from draft genome assemblies.</title>
        <authorList>
            <person name="Perisin M.A."/>
            <person name="Vetter M."/>
            <person name="Gilbert J.A."/>
            <person name="Bergelson J."/>
        </authorList>
    </citation>
    <scope>NUCLEOTIDE SEQUENCE [LARGE SCALE GENOMIC DNA]</scope>
    <source>
        <strain evidence="9 10">MEDvA23</strain>
    </source>
</reference>
<evidence type="ECO:0000256" key="7">
    <source>
        <dbReference type="PIRSR" id="PIRSR600715-1"/>
    </source>
</evidence>
<dbReference type="GO" id="GO:0005886">
    <property type="term" value="C:plasma membrane"/>
    <property type="evidence" value="ECO:0007669"/>
    <property type="project" value="UniProtKB-SubCell"/>
</dbReference>
<dbReference type="RefSeq" id="WP_042580287.1">
    <property type="nucleotide sequence ID" value="NZ_JXQQ01000044.1"/>
</dbReference>
<feature type="transmembrane region" description="Helical" evidence="8">
    <location>
        <begin position="137"/>
        <end position="156"/>
    </location>
</feature>
<evidence type="ECO:0000313" key="9">
    <source>
        <dbReference type="EMBL" id="KIQ29587.1"/>
    </source>
</evidence>
<feature type="transmembrane region" description="Helical" evidence="8">
    <location>
        <begin position="336"/>
        <end position="355"/>
    </location>
</feature>
<feature type="transmembrane region" description="Helical" evidence="8">
    <location>
        <begin position="43"/>
        <end position="62"/>
    </location>
</feature>
<evidence type="ECO:0000256" key="1">
    <source>
        <dbReference type="ARBA" id="ARBA00004651"/>
    </source>
</evidence>